<evidence type="ECO:0000256" key="1">
    <source>
        <dbReference type="SAM" id="SignalP"/>
    </source>
</evidence>
<evidence type="ECO:0000313" key="2">
    <source>
        <dbReference type="EMBL" id="GAA4251001.1"/>
    </source>
</evidence>
<dbReference type="SUPFAM" id="SSF50405">
    <property type="entry name" value="Actin-crosslinking proteins"/>
    <property type="match status" value="1"/>
</dbReference>
<accession>A0ABP8DA38</accession>
<dbReference type="CDD" id="cd00257">
    <property type="entry name" value="beta-trefoil_FSCN-like"/>
    <property type="match status" value="1"/>
</dbReference>
<name>A0ABP8DA38_9ACTN</name>
<protein>
    <recommendedName>
        <fullName evidence="4">Fascin domain-containing protein</fullName>
    </recommendedName>
</protein>
<evidence type="ECO:0000313" key="3">
    <source>
        <dbReference type="Proteomes" id="UP001500620"/>
    </source>
</evidence>
<keyword evidence="3" id="KW-1185">Reference proteome</keyword>
<dbReference type="InterPro" id="IPR008999">
    <property type="entry name" value="Actin-crosslinking"/>
</dbReference>
<comment type="caution">
    <text evidence="2">The sequence shown here is derived from an EMBL/GenBank/DDBJ whole genome shotgun (WGS) entry which is preliminary data.</text>
</comment>
<evidence type="ECO:0008006" key="4">
    <source>
        <dbReference type="Google" id="ProtNLM"/>
    </source>
</evidence>
<proteinExistence type="predicted"/>
<organism evidence="2 3">
    <name type="scientific">Dactylosporangium darangshiense</name>
    <dbReference type="NCBI Taxonomy" id="579108"/>
    <lineage>
        <taxon>Bacteria</taxon>
        <taxon>Bacillati</taxon>
        <taxon>Actinomycetota</taxon>
        <taxon>Actinomycetes</taxon>
        <taxon>Micromonosporales</taxon>
        <taxon>Micromonosporaceae</taxon>
        <taxon>Dactylosporangium</taxon>
    </lineage>
</organism>
<sequence length="210" mass="22379">MLAAVVAAVVVAPFAAAGASELDVVRAVAGDGQPQPGHIDMTGATPAPPPGGALALGSSQVPGLYYCHNYRIWSYASGRYVAEEQDYGGDQHNMLRARTAADQAGSWEVFSLCSGDGGHTVYLTAPSGYLVTAEYNYAGGARGMLRGRGEWVDVWETFDVWTDSGRYFLRNPSKGAYVTCRVDYKGASYRMMKATGTAAGSWEALRFDPV</sequence>
<keyword evidence="1" id="KW-0732">Signal</keyword>
<dbReference type="Proteomes" id="UP001500620">
    <property type="component" value="Unassembled WGS sequence"/>
</dbReference>
<dbReference type="EMBL" id="BAABAT010000010">
    <property type="protein sequence ID" value="GAA4251001.1"/>
    <property type="molecule type" value="Genomic_DNA"/>
</dbReference>
<feature type="chain" id="PRO_5045948456" description="Fascin domain-containing protein" evidence="1">
    <location>
        <begin position="20"/>
        <end position="210"/>
    </location>
</feature>
<gene>
    <name evidence="2" type="ORF">GCM10022255_041940</name>
</gene>
<feature type="signal peptide" evidence="1">
    <location>
        <begin position="1"/>
        <end position="19"/>
    </location>
</feature>
<dbReference type="Gene3D" id="2.80.10.50">
    <property type="match status" value="1"/>
</dbReference>
<reference evidence="3" key="1">
    <citation type="journal article" date="2019" name="Int. J. Syst. Evol. Microbiol.">
        <title>The Global Catalogue of Microorganisms (GCM) 10K type strain sequencing project: providing services to taxonomists for standard genome sequencing and annotation.</title>
        <authorList>
            <consortium name="The Broad Institute Genomics Platform"/>
            <consortium name="The Broad Institute Genome Sequencing Center for Infectious Disease"/>
            <person name="Wu L."/>
            <person name="Ma J."/>
        </authorList>
    </citation>
    <scope>NUCLEOTIDE SEQUENCE [LARGE SCALE GENOMIC DNA]</scope>
    <source>
        <strain evidence="3">JCM 17441</strain>
    </source>
</reference>